<organism evidence="1 3">
    <name type="scientific">Didymodactylos carnosus</name>
    <dbReference type="NCBI Taxonomy" id="1234261"/>
    <lineage>
        <taxon>Eukaryota</taxon>
        <taxon>Metazoa</taxon>
        <taxon>Spiralia</taxon>
        <taxon>Gnathifera</taxon>
        <taxon>Rotifera</taxon>
        <taxon>Eurotatoria</taxon>
        <taxon>Bdelloidea</taxon>
        <taxon>Philodinida</taxon>
        <taxon>Philodinidae</taxon>
        <taxon>Didymodactylos</taxon>
    </lineage>
</organism>
<reference evidence="1" key="1">
    <citation type="submission" date="2021-02" db="EMBL/GenBank/DDBJ databases">
        <authorList>
            <person name="Nowell W R."/>
        </authorList>
    </citation>
    <scope>NUCLEOTIDE SEQUENCE</scope>
</reference>
<comment type="caution">
    <text evidence="1">The sequence shown here is derived from an EMBL/GenBank/DDBJ whole genome shotgun (WGS) entry which is preliminary data.</text>
</comment>
<evidence type="ECO:0000313" key="1">
    <source>
        <dbReference type="EMBL" id="CAF1124143.1"/>
    </source>
</evidence>
<dbReference type="Proteomes" id="UP000681722">
    <property type="component" value="Unassembled WGS sequence"/>
</dbReference>
<dbReference type="EMBL" id="CAJNOQ010006120">
    <property type="protein sequence ID" value="CAF1124143.1"/>
    <property type="molecule type" value="Genomic_DNA"/>
</dbReference>
<evidence type="ECO:0000313" key="2">
    <source>
        <dbReference type="EMBL" id="CAF3887716.1"/>
    </source>
</evidence>
<keyword evidence="3" id="KW-1185">Reference proteome</keyword>
<gene>
    <name evidence="1" type="ORF">GPM918_LOCUS19844</name>
    <name evidence="2" type="ORF">SRO942_LOCUS19843</name>
</gene>
<dbReference type="AlphaFoldDB" id="A0A814QTX9"/>
<dbReference type="Proteomes" id="UP000663829">
    <property type="component" value="Unassembled WGS sequence"/>
</dbReference>
<dbReference type="EMBL" id="CAJOBC010006121">
    <property type="protein sequence ID" value="CAF3887716.1"/>
    <property type="molecule type" value="Genomic_DNA"/>
</dbReference>
<accession>A0A814QTX9</accession>
<evidence type="ECO:0000313" key="3">
    <source>
        <dbReference type="Proteomes" id="UP000663829"/>
    </source>
</evidence>
<sequence>MTQYGFLDGWSYAIGIRIERINEIISKLLEHNPVEIHQTTIDTSTYKGSFIVNKVYLSIDNETHLLCVQLNINCNIHVETLFEAQDYDLNEKTVNIMTNLSSYTIVQTHNGSTYNFNLNIPNMDNFSITFECDEIDSTITVQLINNVFKQFYNEKVKQNKIHIRTCNINLPIEIISYIPDYAEFSYIKDQDCLVLLFSNNGQPDFHVTRLLDNNMLPSNSDIFIHVNHDMTVGIIAAVVENKLKISMGKQQRYDGNCDLKYNLYEGSVNNIAPGRNIAYTNGNYCHFWNIDNSPSIDYSYIDVYNHRATVYLRLKIKPYCLYNGYVWTTIPFYFKINSQNDKQFILQHDKLITDFEIHGPIDLDWFPINIIMKKIINKVINDNLPIFNSDKLLATLESDDDDDKLEIHFTKIDFTDQGNFVIGLKLNFLSVKKIL</sequence>
<name>A0A814QTX9_9BILA</name>
<protein>
    <submittedName>
        <fullName evidence="1">Uncharacterized protein</fullName>
    </submittedName>
</protein>
<proteinExistence type="predicted"/>